<dbReference type="PANTHER" id="PTHR43004:SF19">
    <property type="entry name" value="BINDING MONOOXYGENASE, PUTATIVE (JCVI)-RELATED"/>
    <property type="match status" value="1"/>
</dbReference>
<dbReference type="InterPro" id="IPR036188">
    <property type="entry name" value="FAD/NAD-bd_sf"/>
</dbReference>
<keyword evidence="3" id="KW-0274">FAD</keyword>
<name>A0A8J4M5S2_9PROT</name>
<proteinExistence type="predicted"/>
<evidence type="ECO:0000256" key="3">
    <source>
        <dbReference type="ARBA" id="ARBA00022827"/>
    </source>
</evidence>
<dbReference type="EMBL" id="DTQM01000079">
    <property type="protein sequence ID" value="HGC42388.1"/>
    <property type="molecule type" value="Genomic_DNA"/>
</dbReference>
<evidence type="ECO:0000259" key="4">
    <source>
        <dbReference type="Pfam" id="PF01494"/>
    </source>
</evidence>
<accession>A0A8J4M5S2</accession>
<dbReference type="InterPro" id="IPR050641">
    <property type="entry name" value="RIFMO-like"/>
</dbReference>
<comment type="cofactor">
    <cofactor evidence="1">
        <name>FAD</name>
        <dbReference type="ChEBI" id="CHEBI:57692"/>
    </cofactor>
</comment>
<dbReference type="Pfam" id="PF01494">
    <property type="entry name" value="FAD_binding_3"/>
    <property type="match status" value="1"/>
</dbReference>
<reference evidence="5" key="1">
    <citation type="journal article" date="2020" name="mSystems">
        <title>Genome- and Community-Level Interaction Insights into Carbon Utilization and Element Cycling Functions of Hydrothermarchaeota in Hydrothermal Sediment.</title>
        <authorList>
            <person name="Zhou Z."/>
            <person name="Liu Y."/>
            <person name="Xu W."/>
            <person name="Pan J."/>
            <person name="Luo Z.H."/>
            <person name="Li M."/>
        </authorList>
    </citation>
    <scope>NUCLEOTIDE SEQUENCE</scope>
    <source>
        <strain evidence="5">SpSt-997</strain>
    </source>
</reference>
<protein>
    <submittedName>
        <fullName evidence="5">FAD-dependent oxidoreductase</fullName>
    </submittedName>
</protein>
<dbReference type="Gene3D" id="3.40.30.120">
    <property type="match status" value="1"/>
</dbReference>
<dbReference type="AlphaFoldDB" id="A0A8J4M5S2"/>
<dbReference type="Gene3D" id="3.50.50.60">
    <property type="entry name" value="FAD/NAD(P)-binding domain"/>
    <property type="match status" value="1"/>
</dbReference>
<dbReference type="GO" id="GO:0016709">
    <property type="term" value="F:oxidoreductase activity, acting on paired donors, with incorporation or reduction of molecular oxygen, NAD(P)H as one donor, and incorporation of one atom of oxygen"/>
    <property type="evidence" value="ECO:0007669"/>
    <property type="project" value="UniProtKB-ARBA"/>
</dbReference>
<dbReference type="InterPro" id="IPR002938">
    <property type="entry name" value="FAD-bd"/>
</dbReference>
<dbReference type="Gene3D" id="3.30.70.2450">
    <property type="match status" value="1"/>
</dbReference>
<comment type="caution">
    <text evidence="5">The sequence shown here is derived from an EMBL/GenBank/DDBJ whole genome shotgun (WGS) entry which is preliminary data.</text>
</comment>
<evidence type="ECO:0000256" key="2">
    <source>
        <dbReference type="ARBA" id="ARBA00022630"/>
    </source>
</evidence>
<organism evidence="5">
    <name type="scientific">Acidicaldus sp</name>
    <dbReference type="NCBI Taxonomy" id="1872105"/>
    <lineage>
        <taxon>Bacteria</taxon>
        <taxon>Pseudomonadati</taxon>
        <taxon>Pseudomonadota</taxon>
        <taxon>Alphaproteobacteria</taxon>
        <taxon>Acetobacterales</taxon>
        <taxon>Acetobacteraceae</taxon>
        <taxon>Acidicaldus</taxon>
    </lineage>
</organism>
<gene>
    <name evidence="5" type="ORF">ENY07_04065</name>
</gene>
<keyword evidence="2" id="KW-0285">Flavoprotein</keyword>
<dbReference type="GO" id="GO:0071949">
    <property type="term" value="F:FAD binding"/>
    <property type="evidence" value="ECO:0007669"/>
    <property type="project" value="InterPro"/>
</dbReference>
<feature type="domain" description="FAD-binding" evidence="4">
    <location>
        <begin position="21"/>
        <end position="354"/>
    </location>
</feature>
<dbReference type="PANTHER" id="PTHR43004">
    <property type="entry name" value="TRK SYSTEM POTASSIUM UPTAKE PROTEIN"/>
    <property type="match status" value="1"/>
</dbReference>
<dbReference type="SUPFAM" id="SSF51905">
    <property type="entry name" value="FAD/NAD(P)-binding domain"/>
    <property type="match status" value="1"/>
</dbReference>
<evidence type="ECO:0000256" key="1">
    <source>
        <dbReference type="ARBA" id="ARBA00001974"/>
    </source>
</evidence>
<dbReference type="NCBIfam" id="NF006002">
    <property type="entry name" value="PRK08132.1"/>
    <property type="match status" value="1"/>
</dbReference>
<dbReference type="PRINTS" id="PR00420">
    <property type="entry name" value="RNGMNOXGNASE"/>
</dbReference>
<sequence length="548" mass="60224">MKYQPPRFKTSPPPSGTHHHPVVVVGGGLVGLTLALDLAQHGVKVTLLDDDDTVSVGSRAICFAKRSLEIYDRLGLGDRLLGKGATWNQGRVFFQDREIYQFNLLPESGHKFPAFVNLQQYHLEEWLVEACATAGVDLRWKHRVSGVANDSDHVELTVVTEAGEYRLTTSWLLACDGARSTIREAMALPFSGKVFHDHFLIADVEMQAAFPTERWFWFDPPFNPGQSVLLHRQADNIWRIDFQLGADADPEAERRPERVIPRIKAMLGPEAPFILDWVSVYTFRCRRLEKFVHGRTVFVGDAAHQVSPFGARGGNGGIQDADNLAWKIAAILDGRASPALLASYDAERIAAADENILHSTRSTDFITPKSEAIRAYRDATLLLAEHFEFARKFVNSGRLSLPAILTHSPLNDPLSDTWPGAPPLGSPPLDAPIMVDGKADWLLRHIGGAQCTLLSFAPFGADDLAALAKLRVAGLEVTPPTRACAGAACDHEGLVAARYGTPEGGAILFRPDQHILARWRRWDVARLAHALDRVFAAMSLPVAEASLA</sequence>
<evidence type="ECO:0000313" key="5">
    <source>
        <dbReference type="EMBL" id="HGC42388.1"/>
    </source>
</evidence>